<gene>
    <name evidence="1" type="ORF">GCM10022409_28080</name>
</gene>
<evidence type="ECO:0000313" key="1">
    <source>
        <dbReference type="EMBL" id="GAA4040528.1"/>
    </source>
</evidence>
<keyword evidence="2" id="KW-1185">Reference proteome</keyword>
<sequence>MAQAPEKTAPDDLVVTAEIVGYSRELGYKDNVRGVEVDVPPYLCLYAKMTVRNTTNHVRNVIMYNCEWSASWVATGPHGLFNATYIPSCGKNFVAPVPIPAGDALVFNCPLYVNGHIIKNGEPITTEYFKLGFVDYSSTDDASRSTDKELRDRVKIARVVYWSNALTTTVDPRVLKELTGEGRYFSYHYKSGRE</sequence>
<dbReference type="EMBL" id="BAABDK010000021">
    <property type="protein sequence ID" value="GAA4040528.1"/>
    <property type="molecule type" value="Genomic_DNA"/>
</dbReference>
<dbReference type="Proteomes" id="UP001501469">
    <property type="component" value="Unassembled WGS sequence"/>
</dbReference>
<protein>
    <submittedName>
        <fullName evidence="1">Uncharacterized protein</fullName>
    </submittedName>
</protein>
<accession>A0ABP7UF24</accession>
<organism evidence="1 2">
    <name type="scientific">Hymenobacter glaciei</name>
    <dbReference type="NCBI Taxonomy" id="877209"/>
    <lineage>
        <taxon>Bacteria</taxon>
        <taxon>Pseudomonadati</taxon>
        <taxon>Bacteroidota</taxon>
        <taxon>Cytophagia</taxon>
        <taxon>Cytophagales</taxon>
        <taxon>Hymenobacteraceae</taxon>
        <taxon>Hymenobacter</taxon>
    </lineage>
</organism>
<reference evidence="2" key="1">
    <citation type="journal article" date="2019" name="Int. J. Syst. Evol. Microbiol.">
        <title>The Global Catalogue of Microorganisms (GCM) 10K type strain sequencing project: providing services to taxonomists for standard genome sequencing and annotation.</title>
        <authorList>
            <consortium name="The Broad Institute Genomics Platform"/>
            <consortium name="The Broad Institute Genome Sequencing Center for Infectious Disease"/>
            <person name="Wu L."/>
            <person name="Ma J."/>
        </authorList>
    </citation>
    <scope>NUCLEOTIDE SEQUENCE [LARGE SCALE GENOMIC DNA]</scope>
    <source>
        <strain evidence="2">JCM 17225</strain>
    </source>
</reference>
<comment type="caution">
    <text evidence="1">The sequence shown here is derived from an EMBL/GenBank/DDBJ whole genome shotgun (WGS) entry which is preliminary data.</text>
</comment>
<evidence type="ECO:0000313" key="2">
    <source>
        <dbReference type="Proteomes" id="UP001501469"/>
    </source>
</evidence>
<name>A0ABP7UF24_9BACT</name>
<proteinExistence type="predicted"/>